<dbReference type="FunFam" id="1.10.287.130:FF:000045">
    <property type="entry name" value="Two-component system sensor histidine kinase/response regulator"/>
    <property type="match status" value="1"/>
</dbReference>
<dbReference type="SUPFAM" id="SSF50998">
    <property type="entry name" value="Quinoprotein alcohol dehydrogenase-like"/>
    <property type="match status" value="1"/>
</dbReference>
<reference evidence="11" key="1">
    <citation type="submission" date="2011-01" db="EMBL/GenBank/DDBJ databases">
        <authorList>
            <person name="Muzny D."/>
            <person name="Qin X."/>
            <person name="Buhay C."/>
            <person name="Dugan-Rocha S."/>
            <person name="Ding Y."/>
            <person name="Chen G."/>
            <person name="Hawes A."/>
            <person name="Holder M."/>
            <person name="Jhangiani S."/>
            <person name="Johnson A."/>
            <person name="Khan Z."/>
            <person name="Li Z."/>
            <person name="Liu W."/>
            <person name="Liu X."/>
            <person name="Perez L."/>
            <person name="Shen H."/>
            <person name="Wang Q."/>
            <person name="Watt J."/>
            <person name="Xi L."/>
            <person name="Xin Y."/>
            <person name="Zhou J."/>
            <person name="Deng J."/>
            <person name="Jiang H."/>
            <person name="Liu Y."/>
            <person name="Qu J."/>
            <person name="Song X.-Z."/>
            <person name="Zhang L."/>
            <person name="Villasana D."/>
            <person name="Johnson A."/>
            <person name="Liu J."/>
            <person name="Liyanage D."/>
            <person name="Lorensuhewa L."/>
            <person name="Robinson T."/>
            <person name="Song A."/>
            <person name="Song B.-B."/>
            <person name="Dinh H."/>
            <person name="Thornton R."/>
            <person name="Coyle M."/>
            <person name="Francisco L."/>
            <person name="Jackson L."/>
            <person name="Javaid M."/>
            <person name="Korchina V."/>
            <person name="Kovar C."/>
            <person name="Mata R."/>
            <person name="Mathew T."/>
            <person name="Ngo R."/>
            <person name="Nguyen L."/>
            <person name="Nguyen N."/>
            <person name="Okwuonu G."/>
            <person name="Ongeri F."/>
            <person name="Pham C."/>
            <person name="Simmons D."/>
            <person name="Wilczek-Boney K."/>
            <person name="Hale W."/>
            <person name="Jakkamsetti A."/>
            <person name="Pham P."/>
            <person name="Ruth R."/>
            <person name="San Lucas F."/>
            <person name="Warren J."/>
            <person name="Zhang J."/>
            <person name="Zhao Z."/>
            <person name="Zhou C."/>
            <person name="Zhu D."/>
            <person name="Lee S."/>
            <person name="Bess C."/>
            <person name="Blankenburg K."/>
            <person name="Forbes L."/>
            <person name="Fu Q."/>
            <person name="Gubbala S."/>
            <person name="Hirani K."/>
            <person name="Jayaseelan J.C."/>
            <person name="Lara F."/>
            <person name="Munidasa M."/>
            <person name="Palculict T."/>
            <person name="Patil S."/>
            <person name="Pu L.-L."/>
            <person name="Saada N."/>
            <person name="Tang L."/>
            <person name="Weissenberger G."/>
            <person name="Zhu Y."/>
            <person name="Hemphill L."/>
            <person name="Shang Y."/>
            <person name="Youmans B."/>
            <person name="Ayvaz T."/>
            <person name="Ross M."/>
            <person name="Santibanez J."/>
            <person name="Aqrawi P."/>
            <person name="Gross S."/>
            <person name="Joshi V."/>
            <person name="Fowler G."/>
            <person name="Nazareth L."/>
            <person name="Reid J."/>
            <person name="Worley K."/>
            <person name="Petrosino J."/>
            <person name="Highlander S."/>
            <person name="Gibbs R."/>
        </authorList>
    </citation>
    <scope>NUCLEOTIDE SEQUENCE [LARGE SCALE GENOMIC DNA]</scope>
    <source>
        <strain evidence="11">ATCC 33269</strain>
    </source>
</reference>
<keyword evidence="3 6" id="KW-0597">Phosphoprotein</keyword>
<dbReference type="RefSeq" id="WP_004368961.1">
    <property type="nucleotide sequence ID" value="NZ_GL833119.1"/>
</dbReference>
<feature type="modified residue" description="4-aspartylphosphate" evidence="6">
    <location>
        <position position="1129"/>
    </location>
</feature>
<dbReference type="Gene3D" id="1.10.10.60">
    <property type="entry name" value="Homeodomain-like"/>
    <property type="match status" value="1"/>
</dbReference>
<feature type="domain" description="HTH araC/xylS-type" evidence="8">
    <location>
        <begin position="1228"/>
        <end position="1327"/>
    </location>
</feature>
<dbReference type="SUPFAM" id="SSF63829">
    <property type="entry name" value="Calcium-dependent phosphotriesterase"/>
    <property type="match status" value="3"/>
</dbReference>
<dbReference type="GO" id="GO:0003700">
    <property type="term" value="F:DNA-binding transcription factor activity"/>
    <property type="evidence" value="ECO:0007669"/>
    <property type="project" value="InterPro"/>
</dbReference>
<dbReference type="SMART" id="SM00448">
    <property type="entry name" value="REC"/>
    <property type="match status" value="1"/>
</dbReference>
<evidence type="ECO:0000313" key="11">
    <source>
        <dbReference type="EMBL" id="EFZ37912.1"/>
    </source>
</evidence>
<dbReference type="PROSITE" id="PS50109">
    <property type="entry name" value="HIS_KIN"/>
    <property type="match status" value="1"/>
</dbReference>
<evidence type="ECO:0000256" key="7">
    <source>
        <dbReference type="SAM" id="Phobius"/>
    </source>
</evidence>
<dbReference type="Gene3D" id="3.40.50.2300">
    <property type="match status" value="1"/>
</dbReference>
<keyword evidence="4" id="KW-0805">Transcription regulation</keyword>
<dbReference type="FunFam" id="2.130.10.10:FF:000891">
    <property type="entry name" value="Two-component system sensor histidine kinase/response regulator, hybrid (One-component system)"/>
    <property type="match status" value="1"/>
</dbReference>
<dbReference type="HOGENOM" id="CLU_000445_28_1_10"/>
<dbReference type="CDD" id="cd00082">
    <property type="entry name" value="HisKA"/>
    <property type="match status" value="1"/>
</dbReference>
<keyword evidence="11" id="KW-0808">Transferase</keyword>
<comment type="caution">
    <text evidence="11">The sequence shown here is derived from an EMBL/GenBank/DDBJ whole genome shotgun (WGS) entry which is preliminary data.</text>
</comment>
<keyword evidence="7" id="KW-0812">Transmembrane</keyword>
<dbReference type="SMART" id="SM00388">
    <property type="entry name" value="HisKA"/>
    <property type="match status" value="1"/>
</dbReference>
<evidence type="ECO:0000256" key="1">
    <source>
        <dbReference type="ARBA" id="ARBA00000085"/>
    </source>
</evidence>
<dbReference type="InterPro" id="IPR013783">
    <property type="entry name" value="Ig-like_fold"/>
</dbReference>
<dbReference type="SMART" id="SM00342">
    <property type="entry name" value="HTH_ARAC"/>
    <property type="match status" value="1"/>
</dbReference>
<dbReference type="Gene3D" id="3.30.565.10">
    <property type="entry name" value="Histidine kinase-like ATPase, C-terminal domain"/>
    <property type="match status" value="1"/>
</dbReference>
<dbReference type="InterPro" id="IPR009057">
    <property type="entry name" value="Homeodomain-like_sf"/>
</dbReference>
<keyword evidence="5" id="KW-0804">Transcription</keyword>
<dbReference type="PANTHER" id="PTHR43547">
    <property type="entry name" value="TWO-COMPONENT HISTIDINE KINASE"/>
    <property type="match status" value="1"/>
</dbReference>
<keyword evidence="11" id="KW-0418">Kinase</keyword>
<dbReference type="GO" id="GO:0000155">
    <property type="term" value="F:phosphorelay sensor kinase activity"/>
    <property type="evidence" value="ECO:0007669"/>
    <property type="project" value="InterPro"/>
</dbReference>
<sequence length="1335" mass="151211">MQTFMKLFRPVVYILLLLLMPVAAGANYMFKHIGVQQGLSQSTVYAILQDRTGFIWFGTKAGLNRFDGTTIKVYHRQNDAHSLGSEVINVLFEDKRGHIWVGTDEGVYIYTPETDAFARFSVRTANRATVKNNVTQICGRGNKVYIAANEQGLFCYDLDTEQLHNYRLAGHPNISGMGFDAKGNMWIGFFGGGLYYSSNDRGRMLHAFKDASGEEYFRGDIVSSTVPVGSHTLMVGSDRHGLCAIDMRNRGVKSIVSRENGKNVFVRNLIRNGNEIWAATEMGLYVYDIVHGNIQHFGYEPSNPYSLSDNPLYGLCRDREGGMWAGSYFGGVNHMPKQYPVFDKFIPQIGNAHAIHGRHVREMRQDGNGNIWIGSEDGGLNCFNPRTGIFSFVTESAAFPNIHGLCVDGKNLWVGTFSYGLKLIDIDNRRVIKSFAVDGKAGSLRDNTVFAICLSRRNDLWLGTIRGLCRYNRERGTFEYAKGVPFILINDVYEDVRGNLWVGTQTDGVYCLQAANGKWKHYTHATSKSGLSSDKIISIFEDSGGQLWVTTQGAGVCRYDSRRDAFEVVPIPQYTPAQTVFQIVEDNEGLFWLSTYNGIISYNPDNKESKIYATANGLLDNQFNYKSSLVDAEGRIYFGSLNGLIRFSPRMLKGQAKVPKIVATELRIGNSVIDNFSPNTPLTASITFTKELILAHDQNSFSVRVVALSFATPQLNQMEYKLDGYDREWQRMRTDNYIAYTNLPAGDYRLLVRVKGDNGVWSHKIYQLSITVKQPLWLSAWAKLFYTIFILLIVWWVYRNIELRSKRRHTRALELLEHEKEQEMYQSKIHFFTNVAHEIRTPLTLIKGPLENILQGKKVENKEVQDDLNIMYKNTNRLNDLINQLLDFRKTESSGLRMNFEYCNIGKIVTEVYDRFRPLMREKGINATLSLPAEAVHAYVDHEAFTKIVSNLMNNAVKYCASRVSVMLSKHEEEFVLTVMNDGSIIPSTMREKIFMPFFRMDTAVKSSTTGTGIGLAIARSLTELHGGHIEMDDSKDMNIFRLTLPVNQEDTIRLADNDGIDHSQTASADTPESSFTHDYTLLVVEDNVQMLEYQKAKLQTEYNVLTASDGEEALQVLARHTVNAIVTDVMMEPMNGFELCRSVKHNVEYSHIPVILLTAVTMEAAKIEGMESGADAYIVKPFRMDYLLSTIKNLLITRENIKKAYSDSPFVSSNSVSISKADAEFLARLERVMNSNISNSEFNVDRMAADMNMSRTSLNRKIRGTLDVSPNDYIKIERLKRAAQLLKEGKTKINEVCYRVGFSTPSYFTKCFYKQFGMLPKEFLVQQKDEQKEA</sequence>
<dbReference type="PROSITE" id="PS01124">
    <property type="entry name" value="HTH_ARAC_FAMILY_2"/>
    <property type="match status" value="1"/>
</dbReference>
<dbReference type="SMART" id="SM00387">
    <property type="entry name" value="HATPase_c"/>
    <property type="match status" value="1"/>
</dbReference>
<dbReference type="InterPro" id="IPR036097">
    <property type="entry name" value="HisK_dim/P_sf"/>
</dbReference>
<evidence type="ECO:0000256" key="2">
    <source>
        <dbReference type="ARBA" id="ARBA00012438"/>
    </source>
</evidence>
<feature type="domain" description="Histidine kinase" evidence="9">
    <location>
        <begin position="834"/>
        <end position="1049"/>
    </location>
</feature>
<dbReference type="InterPro" id="IPR036890">
    <property type="entry name" value="HATPase_C_sf"/>
</dbReference>
<protein>
    <recommendedName>
        <fullName evidence="2">histidine kinase</fullName>
        <ecNumber evidence="2">2.7.13.3</ecNumber>
    </recommendedName>
</protein>
<dbReference type="InterPro" id="IPR011110">
    <property type="entry name" value="Reg_prop"/>
</dbReference>
<dbReference type="Pfam" id="PF02518">
    <property type="entry name" value="HATPase_c"/>
    <property type="match status" value="1"/>
</dbReference>
<dbReference type="PANTHER" id="PTHR43547:SF2">
    <property type="entry name" value="HYBRID SIGNAL TRANSDUCTION HISTIDINE KINASE C"/>
    <property type="match status" value="1"/>
</dbReference>
<dbReference type="SUPFAM" id="SSF47384">
    <property type="entry name" value="Homodimeric domain of signal transducing histidine kinase"/>
    <property type="match status" value="1"/>
</dbReference>
<dbReference type="InterPro" id="IPR011123">
    <property type="entry name" value="Y_Y_Y"/>
</dbReference>
<dbReference type="Pfam" id="PF00512">
    <property type="entry name" value="HisKA"/>
    <property type="match status" value="1"/>
</dbReference>
<dbReference type="Pfam" id="PF12833">
    <property type="entry name" value="HTH_18"/>
    <property type="match status" value="1"/>
</dbReference>
<dbReference type="Gene3D" id="2.60.40.10">
    <property type="entry name" value="Immunoglobulins"/>
    <property type="match status" value="1"/>
</dbReference>
<keyword evidence="7" id="KW-1133">Transmembrane helix</keyword>
<evidence type="ECO:0000259" key="9">
    <source>
        <dbReference type="PROSITE" id="PS50109"/>
    </source>
</evidence>
<dbReference type="SUPFAM" id="SSF55874">
    <property type="entry name" value="ATPase domain of HSP90 chaperone/DNA topoisomerase II/histidine kinase"/>
    <property type="match status" value="1"/>
</dbReference>
<dbReference type="Pfam" id="PF07495">
    <property type="entry name" value="Y_Y_Y"/>
    <property type="match status" value="1"/>
</dbReference>
<dbReference type="InterPro" id="IPR004358">
    <property type="entry name" value="Sig_transdc_His_kin-like_C"/>
</dbReference>
<organism evidence="11 12">
    <name type="scientific">Hoylesella oralis ATCC 33269</name>
    <dbReference type="NCBI Taxonomy" id="873533"/>
    <lineage>
        <taxon>Bacteria</taxon>
        <taxon>Pseudomonadati</taxon>
        <taxon>Bacteroidota</taxon>
        <taxon>Bacteroidia</taxon>
        <taxon>Bacteroidales</taxon>
        <taxon>Prevotellaceae</taxon>
        <taxon>Hoylesella</taxon>
    </lineage>
</organism>
<dbReference type="SUPFAM" id="SSF46689">
    <property type="entry name" value="Homeodomain-like"/>
    <property type="match status" value="1"/>
</dbReference>
<feature type="transmembrane region" description="Helical" evidence="7">
    <location>
        <begin position="776"/>
        <end position="798"/>
    </location>
</feature>
<comment type="catalytic activity">
    <reaction evidence="1">
        <text>ATP + protein L-histidine = ADP + protein N-phospho-L-histidine.</text>
        <dbReference type="EC" id="2.7.13.3"/>
    </reaction>
</comment>
<dbReference type="eggNOG" id="COG3292">
    <property type="taxonomic scope" value="Bacteria"/>
</dbReference>
<dbReference type="InterPro" id="IPR018060">
    <property type="entry name" value="HTH_AraC"/>
</dbReference>
<dbReference type="EC" id="2.7.13.3" evidence="2"/>
<dbReference type="Pfam" id="PF07494">
    <property type="entry name" value="Reg_prop"/>
    <property type="match status" value="3"/>
</dbReference>
<evidence type="ECO:0000259" key="10">
    <source>
        <dbReference type="PROSITE" id="PS50110"/>
    </source>
</evidence>
<dbReference type="Gene3D" id="2.130.10.10">
    <property type="entry name" value="YVTN repeat-like/Quinoprotein amine dehydrogenase"/>
    <property type="match status" value="2"/>
</dbReference>
<dbReference type="InterPro" id="IPR011006">
    <property type="entry name" value="CheY-like_superfamily"/>
</dbReference>
<dbReference type="InterPro" id="IPR011047">
    <property type="entry name" value="Quinoprotein_ADH-like_sf"/>
</dbReference>
<evidence type="ECO:0000256" key="5">
    <source>
        <dbReference type="ARBA" id="ARBA00023163"/>
    </source>
</evidence>
<evidence type="ECO:0000313" key="12">
    <source>
        <dbReference type="Proteomes" id="UP000005580"/>
    </source>
</evidence>
<name>E7RMD1_9BACT</name>
<dbReference type="InterPro" id="IPR015943">
    <property type="entry name" value="WD40/YVTN_repeat-like_dom_sf"/>
</dbReference>
<dbReference type="GO" id="GO:0043565">
    <property type="term" value="F:sequence-specific DNA binding"/>
    <property type="evidence" value="ECO:0007669"/>
    <property type="project" value="InterPro"/>
</dbReference>
<dbReference type="Gene3D" id="1.10.287.130">
    <property type="match status" value="1"/>
</dbReference>
<dbReference type="InterPro" id="IPR003661">
    <property type="entry name" value="HisK_dim/P_dom"/>
</dbReference>
<evidence type="ECO:0000256" key="6">
    <source>
        <dbReference type="PROSITE-ProRule" id="PRU00169"/>
    </source>
</evidence>
<dbReference type="Pfam" id="PF00072">
    <property type="entry name" value="Response_reg"/>
    <property type="match status" value="1"/>
</dbReference>
<dbReference type="Proteomes" id="UP000005580">
    <property type="component" value="Unassembled WGS sequence"/>
</dbReference>
<evidence type="ECO:0000256" key="4">
    <source>
        <dbReference type="ARBA" id="ARBA00023015"/>
    </source>
</evidence>
<dbReference type="eggNOG" id="COG5002">
    <property type="taxonomic scope" value="Bacteria"/>
</dbReference>
<evidence type="ECO:0000259" key="8">
    <source>
        <dbReference type="PROSITE" id="PS01124"/>
    </source>
</evidence>
<feature type="domain" description="Response regulatory" evidence="10">
    <location>
        <begin position="1081"/>
        <end position="1196"/>
    </location>
</feature>
<proteinExistence type="predicted"/>
<keyword evidence="7" id="KW-0472">Membrane</keyword>
<dbReference type="PRINTS" id="PR00344">
    <property type="entry name" value="BCTRLSENSOR"/>
</dbReference>
<dbReference type="STRING" id="28134.SAMN05444288_0574"/>
<dbReference type="InterPro" id="IPR003594">
    <property type="entry name" value="HATPase_dom"/>
</dbReference>
<evidence type="ECO:0000256" key="3">
    <source>
        <dbReference type="ARBA" id="ARBA00022553"/>
    </source>
</evidence>
<keyword evidence="12" id="KW-1185">Reference proteome</keyword>
<dbReference type="PROSITE" id="PS50110">
    <property type="entry name" value="RESPONSE_REGULATORY"/>
    <property type="match status" value="1"/>
</dbReference>
<dbReference type="eggNOG" id="COG0745">
    <property type="taxonomic scope" value="Bacteria"/>
</dbReference>
<dbReference type="InterPro" id="IPR005467">
    <property type="entry name" value="His_kinase_dom"/>
</dbReference>
<dbReference type="InterPro" id="IPR001789">
    <property type="entry name" value="Sig_transdc_resp-reg_receiver"/>
</dbReference>
<dbReference type="EMBL" id="AEPE02000002">
    <property type="protein sequence ID" value="EFZ37912.1"/>
    <property type="molecule type" value="Genomic_DNA"/>
</dbReference>
<gene>
    <name evidence="11" type="ORF">HMPREF0663_10281</name>
</gene>
<accession>E7RMD1</accession>
<dbReference type="SUPFAM" id="SSF52172">
    <property type="entry name" value="CheY-like"/>
    <property type="match status" value="1"/>
</dbReference>